<dbReference type="SUPFAM" id="SSF56112">
    <property type="entry name" value="Protein kinase-like (PK-like)"/>
    <property type="match status" value="1"/>
</dbReference>
<protein>
    <recommendedName>
        <fullName evidence="1">Protein kinase domain-containing protein</fullName>
    </recommendedName>
</protein>
<dbReference type="Proteomes" id="UP000037696">
    <property type="component" value="Unassembled WGS sequence"/>
</dbReference>
<name>A0A0N0RYD0_9EURO</name>
<accession>A0A0N0RYD0</accession>
<dbReference type="GO" id="GO:0005524">
    <property type="term" value="F:ATP binding"/>
    <property type="evidence" value="ECO:0007669"/>
    <property type="project" value="InterPro"/>
</dbReference>
<sequence>MSTIQNIKNFIRHGKQARLVTPHSEPTTDVSAIHAEPQRQPIGQYSPALEAFGPEGRSNALHKADSQVRQDRSVEIERLVAEENINRSKMPKYPGLERWILVEKMGDGAFSNVYRAKDSTTEYGEVAIKVVRKFEMNSNQNDPHYPTVKKVPKAAEVRKNPFLTGRVASWQ</sequence>
<evidence type="ECO:0000313" key="3">
    <source>
        <dbReference type="Proteomes" id="UP000037696"/>
    </source>
</evidence>
<gene>
    <name evidence="2" type="ORF">ACN38_g8109</name>
</gene>
<evidence type="ECO:0000313" key="2">
    <source>
        <dbReference type="EMBL" id="KOS41029.1"/>
    </source>
</evidence>
<feature type="domain" description="Protein kinase" evidence="1">
    <location>
        <begin position="99"/>
        <end position="171"/>
    </location>
</feature>
<dbReference type="GO" id="GO:0004672">
    <property type="term" value="F:protein kinase activity"/>
    <property type="evidence" value="ECO:0007669"/>
    <property type="project" value="InterPro"/>
</dbReference>
<dbReference type="STRING" id="229535.A0A0N0RYD0"/>
<proteinExistence type="predicted"/>
<reference evidence="2 3" key="1">
    <citation type="submission" date="2015-08" db="EMBL/GenBank/DDBJ databases">
        <title>Genome sequencing of Penicillium nordicum.</title>
        <authorList>
            <person name="Nguyen H.D."/>
            <person name="Seifert K.A."/>
        </authorList>
    </citation>
    <scope>NUCLEOTIDE SEQUENCE [LARGE SCALE GENOMIC DNA]</scope>
    <source>
        <strain evidence="2 3">DAOMC 185683</strain>
    </source>
</reference>
<dbReference type="PROSITE" id="PS50011">
    <property type="entry name" value="PROTEIN_KINASE_DOM"/>
    <property type="match status" value="1"/>
</dbReference>
<dbReference type="InterPro" id="IPR000719">
    <property type="entry name" value="Prot_kinase_dom"/>
</dbReference>
<comment type="caution">
    <text evidence="2">The sequence shown here is derived from an EMBL/GenBank/DDBJ whole genome shotgun (WGS) entry which is preliminary data.</text>
</comment>
<organism evidence="2 3">
    <name type="scientific">Penicillium nordicum</name>
    <dbReference type="NCBI Taxonomy" id="229535"/>
    <lineage>
        <taxon>Eukaryota</taxon>
        <taxon>Fungi</taxon>
        <taxon>Dikarya</taxon>
        <taxon>Ascomycota</taxon>
        <taxon>Pezizomycotina</taxon>
        <taxon>Eurotiomycetes</taxon>
        <taxon>Eurotiomycetidae</taxon>
        <taxon>Eurotiales</taxon>
        <taxon>Aspergillaceae</taxon>
        <taxon>Penicillium</taxon>
    </lineage>
</organism>
<dbReference type="Gene3D" id="3.30.200.20">
    <property type="entry name" value="Phosphorylase Kinase, domain 1"/>
    <property type="match status" value="1"/>
</dbReference>
<dbReference type="AlphaFoldDB" id="A0A0N0RYD0"/>
<dbReference type="EMBL" id="LHQQ01000144">
    <property type="protein sequence ID" value="KOS41029.1"/>
    <property type="molecule type" value="Genomic_DNA"/>
</dbReference>
<keyword evidence="3" id="KW-1185">Reference proteome</keyword>
<dbReference type="InterPro" id="IPR011009">
    <property type="entry name" value="Kinase-like_dom_sf"/>
</dbReference>
<evidence type="ECO:0000259" key="1">
    <source>
        <dbReference type="PROSITE" id="PS50011"/>
    </source>
</evidence>
<dbReference type="OrthoDB" id="1738954at2759"/>